<name>A9TQY7_PHYPA</name>
<organism evidence="2">
    <name type="scientific">Physcomitrium patens</name>
    <name type="common">Spreading-leaved earth moss</name>
    <name type="synonym">Physcomitrella patens</name>
    <dbReference type="NCBI Taxonomy" id="3218"/>
    <lineage>
        <taxon>Eukaryota</taxon>
        <taxon>Viridiplantae</taxon>
        <taxon>Streptophyta</taxon>
        <taxon>Embryophyta</taxon>
        <taxon>Bryophyta</taxon>
        <taxon>Bryophytina</taxon>
        <taxon>Bryopsida</taxon>
        <taxon>Funariidae</taxon>
        <taxon>Funariales</taxon>
        <taxon>Funariaceae</taxon>
        <taxon>Physcomitrium</taxon>
    </lineage>
</organism>
<dbReference type="KEGG" id="ppp:112287769"/>
<dbReference type="Gramene" id="Pp3c10_6920V3.2">
    <property type="protein sequence ID" value="Pp3c10_6920V3.2"/>
    <property type="gene ID" value="Pp3c10_6920"/>
</dbReference>
<feature type="domain" description="TLDc" evidence="1">
    <location>
        <begin position="218"/>
        <end position="386"/>
    </location>
</feature>
<reference evidence="3" key="3">
    <citation type="submission" date="2020-12" db="UniProtKB">
        <authorList>
            <consortium name="EnsemblPlants"/>
        </authorList>
    </citation>
    <scope>IDENTIFICATION</scope>
</reference>
<dbReference type="FunCoup" id="A9TQY7">
    <property type="interactions" value="3253"/>
</dbReference>
<dbReference type="HOGENOM" id="CLU_036763_0_0_1"/>
<dbReference type="OMA" id="PLGDRMF"/>
<dbReference type="SMART" id="SM00584">
    <property type="entry name" value="TLDc"/>
    <property type="match status" value="1"/>
</dbReference>
<reference evidence="2 4" key="2">
    <citation type="journal article" date="2018" name="Plant J.">
        <title>The Physcomitrella patens chromosome-scale assembly reveals moss genome structure and evolution.</title>
        <authorList>
            <person name="Lang D."/>
            <person name="Ullrich K.K."/>
            <person name="Murat F."/>
            <person name="Fuchs J."/>
            <person name="Jenkins J."/>
            <person name="Haas F.B."/>
            <person name="Piednoel M."/>
            <person name="Gundlach H."/>
            <person name="Van Bel M."/>
            <person name="Meyberg R."/>
            <person name="Vives C."/>
            <person name="Morata J."/>
            <person name="Symeonidi A."/>
            <person name="Hiss M."/>
            <person name="Muchero W."/>
            <person name="Kamisugi Y."/>
            <person name="Saleh O."/>
            <person name="Blanc G."/>
            <person name="Decker E.L."/>
            <person name="van Gessel N."/>
            <person name="Grimwood J."/>
            <person name="Hayes R.D."/>
            <person name="Graham S.W."/>
            <person name="Gunter L.E."/>
            <person name="McDaniel S.F."/>
            <person name="Hoernstein S.N.W."/>
            <person name="Larsson A."/>
            <person name="Li F.W."/>
            <person name="Perroud P.F."/>
            <person name="Phillips J."/>
            <person name="Ranjan P."/>
            <person name="Rokshar D.S."/>
            <person name="Rothfels C.J."/>
            <person name="Schneider L."/>
            <person name="Shu S."/>
            <person name="Stevenson D.W."/>
            <person name="Thummler F."/>
            <person name="Tillich M."/>
            <person name="Villarreal Aguilar J.C."/>
            <person name="Widiez T."/>
            <person name="Wong G.K."/>
            <person name="Wymore A."/>
            <person name="Zhang Y."/>
            <person name="Zimmer A.D."/>
            <person name="Quatrano R.S."/>
            <person name="Mayer K.F.X."/>
            <person name="Goodstein D."/>
            <person name="Casacuberta J.M."/>
            <person name="Vandepoele K."/>
            <person name="Reski R."/>
            <person name="Cuming A.C."/>
            <person name="Tuskan G.A."/>
            <person name="Maumus F."/>
            <person name="Salse J."/>
            <person name="Schmutz J."/>
            <person name="Rensing S.A."/>
        </authorList>
    </citation>
    <scope>NUCLEOTIDE SEQUENCE [LARGE SCALE GENOMIC DNA]</scope>
    <source>
        <strain evidence="3 4">cv. Gransden 2004</strain>
    </source>
</reference>
<dbReference type="PANTHER" id="PTHR23354:SF95">
    <property type="entry name" value="CALCIUM-BINDING EF-HAND FAMILY PROTEIN-RELATED"/>
    <property type="match status" value="1"/>
</dbReference>
<keyword evidence="4" id="KW-1185">Reference proteome</keyword>
<dbReference type="Gramene" id="Pp3c10_6920V3.1">
    <property type="protein sequence ID" value="Pp3c10_6920V3.1"/>
    <property type="gene ID" value="Pp3c10_6920"/>
</dbReference>
<dbReference type="PANTHER" id="PTHR23354">
    <property type="entry name" value="NUCLEOLAR PROTEIN 7/ESTROGEN RECEPTOR COACTIVATOR-RELATED"/>
    <property type="match status" value="1"/>
</dbReference>
<gene>
    <name evidence="3" type="primary">LOC112287769</name>
    <name evidence="2" type="ORF">PHYPA_013529</name>
</gene>
<dbReference type="EnsemblPlants" id="Pp3c10_6920V3.2">
    <property type="protein sequence ID" value="Pp3c10_6920V3.2"/>
    <property type="gene ID" value="Pp3c10_6920"/>
</dbReference>
<dbReference type="OrthoDB" id="26679at2759"/>
<evidence type="ECO:0000259" key="1">
    <source>
        <dbReference type="PROSITE" id="PS51886"/>
    </source>
</evidence>
<evidence type="ECO:0000313" key="2">
    <source>
        <dbReference type="EMBL" id="PNR46410.1"/>
    </source>
</evidence>
<dbReference type="EnsemblPlants" id="Pp3c10_6920V3.1">
    <property type="protein sequence ID" value="Pp3c10_6920V3.1"/>
    <property type="gene ID" value="Pp3c10_6920"/>
</dbReference>
<accession>A9TQY7</accession>
<dbReference type="InterPro" id="IPR011992">
    <property type="entry name" value="EF-hand-dom_pair"/>
</dbReference>
<dbReference type="GeneID" id="112287769"/>
<dbReference type="Gene3D" id="1.10.238.10">
    <property type="entry name" value="EF-hand"/>
    <property type="match status" value="1"/>
</dbReference>
<dbReference type="Pfam" id="PF07534">
    <property type="entry name" value="TLD"/>
    <property type="match status" value="1"/>
</dbReference>
<evidence type="ECO:0000313" key="3">
    <source>
        <dbReference type="EnsemblPlants" id="Pp3c10_6920V3.1"/>
    </source>
</evidence>
<dbReference type="STRING" id="3218.A9TQY7"/>
<dbReference type="RefSeq" id="XP_024386911.1">
    <property type="nucleotide sequence ID" value="XM_024531143.2"/>
</dbReference>
<dbReference type="AlphaFoldDB" id="A9TQY7"/>
<dbReference type="InterPro" id="IPR006571">
    <property type="entry name" value="TLDc_dom"/>
</dbReference>
<reference evidence="2 4" key="1">
    <citation type="journal article" date="2008" name="Science">
        <title>The Physcomitrella genome reveals evolutionary insights into the conquest of land by plants.</title>
        <authorList>
            <person name="Rensing S."/>
            <person name="Lang D."/>
            <person name="Zimmer A."/>
            <person name="Terry A."/>
            <person name="Salamov A."/>
            <person name="Shapiro H."/>
            <person name="Nishiyama T."/>
            <person name="Perroud P.-F."/>
            <person name="Lindquist E."/>
            <person name="Kamisugi Y."/>
            <person name="Tanahashi T."/>
            <person name="Sakakibara K."/>
            <person name="Fujita T."/>
            <person name="Oishi K."/>
            <person name="Shin-I T."/>
            <person name="Kuroki Y."/>
            <person name="Toyoda A."/>
            <person name="Suzuki Y."/>
            <person name="Hashimoto A."/>
            <person name="Yamaguchi K."/>
            <person name="Sugano A."/>
            <person name="Kohara Y."/>
            <person name="Fujiyama A."/>
            <person name="Anterola A."/>
            <person name="Aoki S."/>
            <person name="Ashton N."/>
            <person name="Barbazuk W.B."/>
            <person name="Barker E."/>
            <person name="Bennetzen J."/>
            <person name="Bezanilla M."/>
            <person name="Blankenship R."/>
            <person name="Cho S.H."/>
            <person name="Dutcher S."/>
            <person name="Estelle M."/>
            <person name="Fawcett J.A."/>
            <person name="Gundlach H."/>
            <person name="Hanada K."/>
            <person name="Heyl A."/>
            <person name="Hicks K.A."/>
            <person name="Hugh J."/>
            <person name="Lohr M."/>
            <person name="Mayer K."/>
            <person name="Melkozernov A."/>
            <person name="Murata T."/>
            <person name="Nelson D."/>
            <person name="Pils B."/>
            <person name="Prigge M."/>
            <person name="Reiss B."/>
            <person name="Renner T."/>
            <person name="Rombauts S."/>
            <person name="Rushton P."/>
            <person name="Sanderfoot A."/>
            <person name="Schween G."/>
            <person name="Shiu S.-H."/>
            <person name="Stueber K."/>
            <person name="Theodoulou F.L."/>
            <person name="Tu H."/>
            <person name="Van de Peer Y."/>
            <person name="Verrier P.J."/>
            <person name="Waters E."/>
            <person name="Wood A."/>
            <person name="Yang L."/>
            <person name="Cove D."/>
            <person name="Cuming A."/>
            <person name="Hasebe M."/>
            <person name="Lucas S."/>
            <person name="Mishler D.B."/>
            <person name="Reski R."/>
            <person name="Grigoriev I."/>
            <person name="Quatrano R.S."/>
            <person name="Boore J.L."/>
        </authorList>
    </citation>
    <scope>NUCLEOTIDE SEQUENCE [LARGE SCALE GENOMIC DNA]</scope>
    <source>
        <strain evidence="3 4">cv. Gransden 2004</strain>
    </source>
</reference>
<dbReference type="eggNOG" id="KOG2557">
    <property type="taxonomic scope" value="Eukaryota"/>
</dbReference>
<dbReference type="EMBL" id="ABEU02000010">
    <property type="protein sequence ID" value="PNR46410.1"/>
    <property type="molecule type" value="Genomic_DNA"/>
</dbReference>
<dbReference type="SUPFAM" id="SSF47473">
    <property type="entry name" value="EF-hand"/>
    <property type="match status" value="1"/>
</dbReference>
<sequence>MGNASSTEDTSEAFVIASKKFSESELRDLKKLFVSLAYQSKSGGKYVIASVFQAYFGIHGSLGGRLFNLITQERENMCLYYEDLVIAKGLYEKGAPDEVENFMYQLVDLSGDGHTQRAEVEGVILSILQTVLGPSNAVTGAGLSEGSLQSFLQAASFTEDVEGEAAPCMSLEDFRKWCASVPSIKKFLTSLLKGPAPGLPGRLVPELLMPDKMGQLQPVMRKEYAWHLAGVMQSQEAVQWVLVYHSSAHGLSFNTFLGKLAIVQGPSVLVVKDKQGCVYGGYASQPWEKHSDFYGDMKSFLFTLHPKAAIYRPTGKNTNLQWCAANFSSESIPNGVGFGGQVHHFGLFINAAFEGGHTRHSVTYNNPPLSSQSNILPDVVECWAVVVKTDDNTSNGASGLQGTVLERFKEDRQMLNMVGIAGASMD</sequence>
<dbReference type="Proteomes" id="UP000006727">
    <property type="component" value="Chromosome 10"/>
</dbReference>
<dbReference type="PaxDb" id="3218-PP1S293_9V6.1"/>
<dbReference type="PROSITE" id="PS51886">
    <property type="entry name" value="TLDC"/>
    <property type="match status" value="1"/>
</dbReference>
<protein>
    <recommendedName>
        <fullName evidence="1">TLDc domain-containing protein</fullName>
    </recommendedName>
</protein>
<proteinExistence type="predicted"/>
<evidence type="ECO:0000313" key="4">
    <source>
        <dbReference type="Proteomes" id="UP000006727"/>
    </source>
</evidence>